<evidence type="ECO:0000313" key="3">
    <source>
        <dbReference type="Proteomes" id="UP000224265"/>
    </source>
</evidence>
<dbReference type="Proteomes" id="UP000224265">
    <property type="component" value="Segment"/>
</dbReference>
<sequence length="550" mass="63950">MVAVLDKWKLYSHPLIDWKPNPAQATIAQSNARHKVVAGGRRLGKDYYAGTDKLLPEVFFTRPIASTLLDRGKKRIFWIVGPSYQESEKTFRVIWNWCRRLEIPMEKGSFNSPETGLMQIKLWGGALEIIAKSAQVPERLVGEGLSGVIMCEAAKMRNIIWPKYIQPTLADFDGWSYFGSTPEGKNWFYELWRHAQDPYNTEWQSWRMPSWVNYHVYKTPTREDHVHKLLEQVRRTRNSAHKLAKEQNLVIDKEILNRIADLPEELFLQEIAADFTEFVGRVFKEFDEEVHVTDLQYNPGWETYAAVDYGFNNPNVWLLIQVGKWGEINVLDEIYESGLDPEDFADEIRYRGLNPSNLKYIYPDPADPGSTKILEKKLNVRARGGTGGELRNRLNWIRKFLREPRVVVDEPYVEVSLDGLTVGQYRPRLMFDRKCKKTIEDMLAYRYPDKNDMREPGSDRADKPLKDHDHGPEALGRFCAGYFGTFGKNGTRIHTATFSRDDEQAKVEVPRDWYKSEEFRRPAAHERRRTQFPKVNNALSNFLNGVYDDA</sequence>
<proteinExistence type="predicted"/>
<accession>A0A109QIJ5</accession>
<gene>
    <name evidence="2" type="ORF">SEA_WEISS13_5</name>
</gene>
<dbReference type="EMBL" id="KT591076">
    <property type="protein sequence ID" value="AMB17219.1"/>
    <property type="molecule type" value="Genomic_DNA"/>
</dbReference>
<organism evidence="2 3">
    <name type="scientific">Mycobacterium phage Weiss13</name>
    <dbReference type="NCBI Taxonomy" id="1784843"/>
    <lineage>
        <taxon>Viruses</taxon>
        <taxon>Duplodnaviria</taxon>
        <taxon>Heunggongvirae</taxon>
        <taxon>Uroviricota</taxon>
        <taxon>Caudoviricetes</taxon>
        <taxon>Papyrusvirus</taxon>
        <taxon>Papyrusvirus send513</taxon>
    </lineage>
</organism>
<dbReference type="Gene3D" id="3.30.420.280">
    <property type="match status" value="1"/>
</dbReference>
<evidence type="ECO:0000313" key="2">
    <source>
        <dbReference type="EMBL" id="AMB17219.1"/>
    </source>
</evidence>
<reference evidence="2 3" key="1">
    <citation type="submission" date="2015-08" db="EMBL/GenBank/DDBJ databases">
        <authorList>
            <person name="Adams C.A."/>
            <person name="Ardeshna N.S."/>
            <person name="Badithe A.V."/>
            <person name="Badrani J.H."/>
            <person name="Birkholz E.A."/>
            <person name="Butler M."/>
            <person name="Chu A."/>
            <person name="Farmer C.N."/>
            <person name="Frischer G.M."/>
            <person name="Hsieh L.Y."/>
            <person name="Jackson K.B."/>
            <person name="Kagy D.N."/>
            <person name="Kendall J.C."/>
            <person name="Lin C.Y."/>
            <person name="Morgan M.N."/>
            <person name="Nachnani R."/>
            <person name="Nadeau S.M."/>
            <person name="Parikh M."/>
            <person name="Perez M.V."/>
            <person name="Peters C.E."/>
            <person name="Pogliano J."/>
            <person name="Popescu N.I."/>
            <person name="Shiao R."/>
            <person name="Song C.L."/>
            <person name="Ting J.M."/>
            <person name="Udani D.R."/>
            <person name="Waller L.B."/>
            <person name="Wang A.Y."/>
            <person name="Wu C.E."/>
            <person name="Yang A.B."/>
            <person name="Yao J."/>
            <person name="Zhang B.H."/>
            <person name="Anders K.R."/>
            <person name="Bradley K.W."/>
            <person name="Asai D.J."/>
            <person name="Bowman C.A."/>
            <person name="Russell D.A."/>
            <person name="Pope W.H."/>
            <person name="Jacobs-Sera D."/>
            <person name="Hendrix R.W."/>
            <person name="Hatfull G.F."/>
        </authorList>
    </citation>
    <scope>NUCLEOTIDE SEQUENCE [LARGE SCALE GENOMIC DNA]</scope>
</reference>
<feature type="region of interest" description="Disordered" evidence="1">
    <location>
        <begin position="449"/>
        <end position="470"/>
    </location>
</feature>
<dbReference type="Gene3D" id="3.40.50.300">
    <property type="entry name" value="P-loop containing nucleotide triphosphate hydrolases"/>
    <property type="match status" value="1"/>
</dbReference>
<name>A0A109QIJ5_9CAUD</name>
<protein>
    <submittedName>
        <fullName evidence="2">Terminase</fullName>
    </submittedName>
</protein>
<evidence type="ECO:0000256" key="1">
    <source>
        <dbReference type="SAM" id="MobiDB-lite"/>
    </source>
</evidence>
<dbReference type="InterPro" id="IPR027417">
    <property type="entry name" value="P-loop_NTPase"/>
</dbReference>